<evidence type="ECO:0000256" key="7">
    <source>
        <dbReference type="ARBA" id="ARBA00066708"/>
    </source>
</evidence>
<evidence type="ECO:0000256" key="5">
    <source>
        <dbReference type="ARBA" id="ARBA00052204"/>
    </source>
</evidence>
<dbReference type="GO" id="GO:0045543">
    <property type="term" value="F:gibberellin 2-beta-dioxygenase activity"/>
    <property type="evidence" value="ECO:0007669"/>
    <property type="project" value="UniProtKB-EC"/>
</dbReference>
<protein>
    <recommendedName>
        <fullName evidence="7">gibberellin 2beta-dioxygenase</fullName>
        <ecNumber evidence="7">1.14.11.13</ecNumber>
    </recommendedName>
</protein>
<keyword evidence="11" id="KW-1185">Reference proteome</keyword>
<evidence type="ECO:0000256" key="8">
    <source>
        <dbReference type="RuleBase" id="RU003682"/>
    </source>
</evidence>
<comment type="catalytic activity">
    <reaction evidence="5">
        <text>gibberellin A1 + 2-oxoglutarate + O2 = gibberellin A8 + succinate + CO2</text>
        <dbReference type="Rhea" id="RHEA:15005"/>
        <dbReference type="ChEBI" id="CHEBI:15379"/>
        <dbReference type="ChEBI" id="CHEBI:16526"/>
        <dbReference type="ChEBI" id="CHEBI:16810"/>
        <dbReference type="ChEBI" id="CHEBI:30031"/>
        <dbReference type="ChEBI" id="CHEBI:58524"/>
        <dbReference type="ChEBI" id="CHEBI:58594"/>
        <dbReference type="EC" id="1.14.11.13"/>
    </reaction>
</comment>
<dbReference type="Proteomes" id="UP000436088">
    <property type="component" value="Unassembled WGS sequence"/>
</dbReference>
<comment type="caution">
    <text evidence="10">The sequence shown here is derived from an EMBL/GenBank/DDBJ whole genome shotgun (WGS) entry which is preliminary data.</text>
</comment>
<dbReference type="Pfam" id="PF14226">
    <property type="entry name" value="DIOX_N"/>
    <property type="match status" value="1"/>
</dbReference>
<evidence type="ECO:0000256" key="3">
    <source>
        <dbReference type="ARBA" id="ARBA00023002"/>
    </source>
</evidence>
<reference evidence="10" key="1">
    <citation type="submission" date="2019-09" db="EMBL/GenBank/DDBJ databases">
        <title>Draft genome information of white flower Hibiscus syriacus.</title>
        <authorList>
            <person name="Kim Y.-M."/>
        </authorList>
    </citation>
    <scope>NUCLEOTIDE SEQUENCE [LARGE SCALE GENOMIC DNA]</scope>
    <source>
        <strain evidence="10">YM2019G1</strain>
    </source>
</reference>
<dbReference type="InterPro" id="IPR044861">
    <property type="entry name" value="IPNS-like_FE2OG_OXY"/>
</dbReference>
<dbReference type="Pfam" id="PF03171">
    <property type="entry name" value="2OG-FeII_Oxy"/>
    <property type="match status" value="1"/>
</dbReference>
<evidence type="ECO:0000256" key="4">
    <source>
        <dbReference type="ARBA" id="ARBA00023004"/>
    </source>
</evidence>
<comment type="similarity">
    <text evidence="6">Belongs to the iron/ascorbate-dependent oxidoreductase family. GA2OX subfamily.</text>
</comment>
<name>A0A6A2WTY4_HIBSY</name>
<dbReference type="SUPFAM" id="SSF51197">
    <property type="entry name" value="Clavaminate synthase-like"/>
    <property type="match status" value="1"/>
</dbReference>
<evidence type="ECO:0000313" key="11">
    <source>
        <dbReference type="Proteomes" id="UP000436088"/>
    </source>
</evidence>
<sequence>MMDSDPPFHETYKTLFADKGSSTTDISPKNDRNTTVEDRELPLIDLSRLALDDELEKERCKEEIARAANEWGFFQVINHGTSRDILDKMREEQVKVFKQPFYNKCREDKFMNISAGSYSWGTPTATSLGQFSWSEAFHVPMTDISSSRSLNTTFTTSVEQYATKVASLAQKLAEILAEKSGHNSTFFQENSFLSTCFLRLNRYPPCPVPLFGLMPHTDSDFLTVLHQDQIGGLQLVKDGNWVAVKPNPEALFINIGDLFQAWSNDCYKSVQHCVVTNPTQERFSAAYFLCPSYETVIESCSKPSVYRSFSFKEYRQQVQEDVQNYGYKVGLPRFRV</sequence>
<dbReference type="EC" id="1.14.11.13" evidence="7"/>
<keyword evidence="1 8" id="KW-0479">Metal-binding</keyword>
<gene>
    <name evidence="10" type="ORF">F3Y22_tig00112762pilonHSYRG00068</name>
</gene>
<dbReference type="PANTHER" id="PTHR47990">
    <property type="entry name" value="2-OXOGLUTARATE (2OG) AND FE(II)-DEPENDENT OXYGENASE SUPERFAMILY PROTEIN-RELATED"/>
    <property type="match status" value="1"/>
</dbReference>
<organism evidence="10 11">
    <name type="scientific">Hibiscus syriacus</name>
    <name type="common">Rose of Sharon</name>
    <dbReference type="NCBI Taxonomy" id="106335"/>
    <lineage>
        <taxon>Eukaryota</taxon>
        <taxon>Viridiplantae</taxon>
        <taxon>Streptophyta</taxon>
        <taxon>Embryophyta</taxon>
        <taxon>Tracheophyta</taxon>
        <taxon>Spermatophyta</taxon>
        <taxon>Magnoliopsida</taxon>
        <taxon>eudicotyledons</taxon>
        <taxon>Gunneridae</taxon>
        <taxon>Pentapetalae</taxon>
        <taxon>rosids</taxon>
        <taxon>malvids</taxon>
        <taxon>Malvales</taxon>
        <taxon>Malvaceae</taxon>
        <taxon>Malvoideae</taxon>
        <taxon>Hibiscus</taxon>
    </lineage>
</organism>
<dbReference type="PROSITE" id="PS51471">
    <property type="entry name" value="FE2OG_OXY"/>
    <property type="match status" value="1"/>
</dbReference>
<dbReference type="Gene3D" id="2.60.120.330">
    <property type="entry name" value="B-lactam Antibiotic, Isopenicillin N Synthase, Chain"/>
    <property type="match status" value="1"/>
</dbReference>
<dbReference type="InterPro" id="IPR050231">
    <property type="entry name" value="Iron_ascorbate_oxido_reductase"/>
</dbReference>
<proteinExistence type="inferred from homology"/>
<evidence type="ECO:0000313" key="10">
    <source>
        <dbReference type="EMBL" id="KAE8664478.1"/>
    </source>
</evidence>
<keyword evidence="4 8" id="KW-0408">Iron</keyword>
<dbReference type="InterPro" id="IPR005123">
    <property type="entry name" value="Oxoglu/Fe-dep_dioxygenase_dom"/>
</dbReference>
<evidence type="ECO:0000256" key="1">
    <source>
        <dbReference type="ARBA" id="ARBA00022723"/>
    </source>
</evidence>
<evidence type="ECO:0000256" key="6">
    <source>
        <dbReference type="ARBA" id="ARBA00061282"/>
    </source>
</evidence>
<keyword evidence="2" id="KW-0223">Dioxygenase</keyword>
<accession>A0A6A2WTY4</accession>
<dbReference type="InterPro" id="IPR026992">
    <property type="entry name" value="DIOX_N"/>
</dbReference>
<keyword evidence="3 8" id="KW-0560">Oxidoreductase</keyword>
<feature type="domain" description="Fe2OG dioxygenase" evidence="9">
    <location>
        <begin position="192"/>
        <end position="291"/>
    </location>
</feature>
<dbReference type="InterPro" id="IPR027443">
    <property type="entry name" value="IPNS-like_sf"/>
</dbReference>
<evidence type="ECO:0000256" key="2">
    <source>
        <dbReference type="ARBA" id="ARBA00022964"/>
    </source>
</evidence>
<evidence type="ECO:0000259" key="9">
    <source>
        <dbReference type="PROSITE" id="PS51471"/>
    </source>
</evidence>
<dbReference type="GO" id="GO:0046872">
    <property type="term" value="F:metal ion binding"/>
    <property type="evidence" value="ECO:0007669"/>
    <property type="project" value="UniProtKB-KW"/>
</dbReference>
<dbReference type="EMBL" id="VEPZ02001648">
    <property type="protein sequence ID" value="KAE8664478.1"/>
    <property type="molecule type" value="Genomic_DNA"/>
</dbReference>
<dbReference type="AlphaFoldDB" id="A0A6A2WTY4"/>
<dbReference type="FunFam" id="2.60.120.330:FF:000021">
    <property type="entry name" value="Gibberellin 2-beta-dioxygenase 8"/>
    <property type="match status" value="1"/>
</dbReference>
<dbReference type="GO" id="GO:0009685">
    <property type="term" value="P:gibberellin metabolic process"/>
    <property type="evidence" value="ECO:0007669"/>
    <property type="project" value="UniProtKB-ARBA"/>
</dbReference>